<dbReference type="AlphaFoldDB" id="A0A2S3HWA4"/>
<evidence type="ECO:0000256" key="2">
    <source>
        <dbReference type="SAM" id="Phobius"/>
    </source>
</evidence>
<organism evidence="3">
    <name type="scientific">Panicum hallii</name>
    <dbReference type="NCBI Taxonomy" id="206008"/>
    <lineage>
        <taxon>Eukaryota</taxon>
        <taxon>Viridiplantae</taxon>
        <taxon>Streptophyta</taxon>
        <taxon>Embryophyta</taxon>
        <taxon>Tracheophyta</taxon>
        <taxon>Spermatophyta</taxon>
        <taxon>Magnoliopsida</taxon>
        <taxon>Liliopsida</taxon>
        <taxon>Poales</taxon>
        <taxon>Poaceae</taxon>
        <taxon>PACMAD clade</taxon>
        <taxon>Panicoideae</taxon>
        <taxon>Panicodae</taxon>
        <taxon>Paniceae</taxon>
        <taxon>Panicinae</taxon>
        <taxon>Panicum</taxon>
        <taxon>Panicum sect. Panicum</taxon>
    </lineage>
</organism>
<evidence type="ECO:0000256" key="1">
    <source>
        <dbReference type="SAM" id="MobiDB-lite"/>
    </source>
</evidence>
<evidence type="ECO:0000313" key="3">
    <source>
        <dbReference type="EMBL" id="PAN31349.1"/>
    </source>
</evidence>
<evidence type="ECO:0008006" key="4">
    <source>
        <dbReference type="Google" id="ProtNLM"/>
    </source>
</evidence>
<protein>
    <recommendedName>
        <fullName evidence="4">CCHC-type domain-containing protein</fullName>
    </recommendedName>
</protein>
<accession>A0A2S3HWA4</accession>
<keyword evidence="2" id="KW-1133">Transmembrane helix</keyword>
<dbReference type="Proteomes" id="UP000243499">
    <property type="component" value="Chromosome 5"/>
</dbReference>
<gene>
    <name evidence="3" type="ORF">PAHAL_5G429200</name>
</gene>
<feature type="region of interest" description="Disordered" evidence="1">
    <location>
        <begin position="241"/>
        <end position="269"/>
    </location>
</feature>
<dbReference type="EMBL" id="CM008050">
    <property type="protein sequence ID" value="PAN31349.1"/>
    <property type="molecule type" value="Genomic_DNA"/>
</dbReference>
<reference evidence="3" key="1">
    <citation type="submission" date="2018-04" db="EMBL/GenBank/DDBJ databases">
        <title>WGS assembly of Panicum hallii.</title>
        <authorList>
            <person name="Lovell J."/>
            <person name="Jenkins J."/>
            <person name="Lowry D."/>
            <person name="Mamidi S."/>
            <person name="Sreedasyam A."/>
            <person name="Weng X."/>
            <person name="Barry K."/>
            <person name="Bonette J."/>
            <person name="Campitelli B."/>
            <person name="Daum C."/>
            <person name="Gordon S."/>
            <person name="Gould B."/>
            <person name="Lipzen A."/>
            <person name="Macqueen A."/>
            <person name="Palacio-Mejia J."/>
            <person name="Plott C."/>
            <person name="Shakirov E."/>
            <person name="Shu S."/>
            <person name="Yoshinaga Y."/>
            <person name="Zane M."/>
            <person name="Rokhsar D."/>
            <person name="Grimwood J."/>
            <person name="Schmutz J."/>
            <person name="Juenger T."/>
        </authorList>
    </citation>
    <scope>NUCLEOTIDE SEQUENCE [LARGE SCALE GENOMIC DNA]</scope>
    <source>
        <strain evidence="3">FIL2</strain>
    </source>
</reference>
<sequence>MPPPCGGAGPSTWSFASSSPRCQSIGIRICQQKPPTPVPIYVFHPLRRRFARRLVGAIFAAAVLLALLLFCSVQLKANKPTMQLDDHERERGIKLLYALDRKVWEVKVNAIQESTTLDTLTVDELFSKLKSSKLDNQLQAKLRNPSAPSVALVSGKTSSSSSSNPSLGFSLSALVSVTKEQLECLGDDELALIIGRFSRFHNNRLNRRRGGGPKEGCFGCGDPDHYIASCLKKNKQDAGKRSSDRFYTNKYDSSKHKDRREYSSGKPEHKAKKFDKEYIKRKYIKKKKAEKHAFLASLSDLEDSDAKASSSDDEAETKIEEKLNGLCFFADAKHGGFCTMALGDEASGNGNMFILAYLISFDHLEFCASTCTLLT</sequence>
<keyword evidence="2" id="KW-0812">Transmembrane</keyword>
<dbReference type="Gramene" id="PAN31349">
    <property type="protein sequence ID" value="PAN31349"/>
    <property type="gene ID" value="PAHAL_5G429200"/>
</dbReference>
<keyword evidence="2" id="KW-0472">Membrane</keyword>
<feature type="transmembrane region" description="Helical" evidence="2">
    <location>
        <begin position="54"/>
        <end position="75"/>
    </location>
</feature>
<name>A0A2S3HWA4_9POAL</name>
<feature type="compositionally biased region" description="Basic and acidic residues" evidence="1">
    <location>
        <begin position="252"/>
        <end position="269"/>
    </location>
</feature>
<proteinExistence type="predicted"/>